<dbReference type="AlphaFoldDB" id="A0A7K4S1M3"/>
<name>A0A7K4S1M3_COLPI</name>
<protein>
    <submittedName>
        <fullName evidence="2">CE295 protein</fullName>
    </submittedName>
</protein>
<evidence type="ECO:0000256" key="1">
    <source>
        <dbReference type="SAM" id="Coils"/>
    </source>
</evidence>
<dbReference type="OrthoDB" id="6359887at2759"/>
<sequence>KTPLMPSTKGSPLVQAAPVDSLAYQQGSAESTIKTSLEQPLNLSEPVALSPEESKAQGVEDFLLSKPGDAALLNYSGILNLRDRVLASSESIQAQQKYLKELQEQLDAQREALLSRQKIQEQLLLEKQDKLKEQMQRQQEALKKLLSKQVRHICTNEEMTEAQKPDWVNRTDFFQVSENYQQEDCGRSGFHRSEMTSWCISPAEQTEQAENVLWRERRWRSSKPPVTKVKLGLDLEQHELSVIPEVDTSKSCNISFAGK</sequence>
<feature type="coiled-coil region" evidence="1">
    <location>
        <begin position="92"/>
        <end position="148"/>
    </location>
</feature>
<evidence type="ECO:0000313" key="3">
    <source>
        <dbReference type="Proteomes" id="UP000530263"/>
    </source>
</evidence>
<gene>
    <name evidence="2" type="primary">Cep295_5</name>
    <name evidence="2" type="ORF">COLPIC_R14490</name>
</gene>
<organism evidence="2 3">
    <name type="scientific">Columbina picui</name>
    <name type="common">Picui ground-dove</name>
    <dbReference type="NCBI Taxonomy" id="115618"/>
    <lineage>
        <taxon>Eukaryota</taxon>
        <taxon>Metazoa</taxon>
        <taxon>Chordata</taxon>
        <taxon>Craniata</taxon>
        <taxon>Vertebrata</taxon>
        <taxon>Euteleostomi</taxon>
        <taxon>Archelosauria</taxon>
        <taxon>Archosauria</taxon>
        <taxon>Dinosauria</taxon>
        <taxon>Saurischia</taxon>
        <taxon>Theropoda</taxon>
        <taxon>Coelurosauria</taxon>
        <taxon>Aves</taxon>
        <taxon>Neognathae</taxon>
        <taxon>Neoaves</taxon>
        <taxon>Columbimorphae</taxon>
        <taxon>Columbiformes</taxon>
        <taxon>Columbidae</taxon>
        <taxon>Columbina</taxon>
    </lineage>
</organism>
<feature type="non-terminal residue" evidence="2">
    <location>
        <position position="259"/>
    </location>
</feature>
<reference evidence="2 3" key="1">
    <citation type="submission" date="2019-09" db="EMBL/GenBank/DDBJ databases">
        <title>Bird 10,000 Genomes (B10K) Project - Family phase.</title>
        <authorList>
            <person name="Zhang G."/>
        </authorList>
    </citation>
    <scope>NUCLEOTIDE SEQUENCE [LARGE SCALE GENOMIC DNA]</scope>
    <source>
        <strain evidence="2">B10K-DU-021-26</strain>
        <tissue evidence="2">Mixed tissue sample</tissue>
    </source>
</reference>
<dbReference type="EMBL" id="VYZG01000985">
    <property type="protein sequence ID" value="NWQ79611.1"/>
    <property type="molecule type" value="Genomic_DNA"/>
</dbReference>
<accession>A0A7K4S1M3</accession>
<keyword evidence="1" id="KW-0175">Coiled coil</keyword>
<evidence type="ECO:0000313" key="2">
    <source>
        <dbReference type="EMBL" id="NWQ79611.1"/>
    </source>
</evidence>
<feature type="non-terminal residue" evidence="2">
    <location>
        <position position="1"/>
    </location>
</feature>
<comment type="caution">
    <text evidence="2">The sequence shown here is derived from an EMBL/GenBank/DDBJ whole genome shotgun (WGS) entry which is preliminary data.</text>
</comment>
<keyword evidence="3" id="KW-1185">Reference proteome</keyword>
<dbReference type="Proteomes" id="UP000530263">
    <property type="component" value="Unassembled WGS sequence"/>
</dbReference>
<proteinExistence type="predicted"/>